<feature type="domain" description="Peptidase C1A papain C-terminal" evidence="3">
    <location>
        <begin position="42"/>
        <end position="245"/>
    </location>
</feature>
<comment type="similarity">
    <text evidence="1">Belongs to the peptidase C1 family.</text>
</comment>
<dbReference type="AlphaFoldDB" id="A0A915PLH6"/>
<sequence length="245" mass="27756">MLGFLLVQITFFQTDEEFYAMNGFQEINETSAHGRRHKRQTREKYYTYDGECGSCYAFGALGALEAYHKRKTGKLLDLSVQNVIDCTWYLGSNGCRGGWMIPIFIHAQKYGIAAEKKYPYVRRASRSCKWRKELAVAKDEGFYAIKPGDELGLQHAVAKHGPVVVAMAGHRRGFRFYKSGIYNDPGCDKPTHAVLVVGYGTHKTLGDYWIVKNSWGTHWGRNGYAYMTRNKGNMCFIATFASLPA</sequence>
<accession>A0A915PLH6</accession>
<evidence type="ECO:0000256" key="2">
    <source>
        <dbReference type="ARBA" id="ARBA00023157"/>
    </source>
</evidence>
<dbReference type="InterPro" id="IPR038765">
    <property type="entry name" value="Papain-like_cys_pep_sf"/>
</dbReference>
<dbReference type="Pfam" id="PF00112">
    <property type="entry name" value="Peptidase_C1"/>
    <property type="match status" value="1"/>
</dbReference>
<organism evidence="4 5">
    <name type="scientific">Setaria digitata</name>
    <dbReference type="NCBI Taxonomy" id="48799"/>
    <lineage>
        <taxon>Eukaryota</taxon>
        <taxon>Metazoa</taxon>
        <taxon>Ecdysozoa</taxon>
        <taxon>Nematoda</taxon>
        <taxon>Chromadorea</taxon>
        <taxon>Rhabditida</taxon>
        <taxon>Spirurina</taxon>
        <taxon>Spiruromorpha</taxon>
        <taxon>Filarioidea</taxon>
        <taxon>Setariidae</taxon>
        <taxon>Setaria</taxon>
    </lineage>
</organism>
<dbReference type="Gene3D" id="3.90.70.10">
    <property type="entry name" value="Cysteine proteinases"/>
    <property type="match status" value="1"/>
</dbReference>
<dbReference type="FunFam" id="3.90.70.10:FF:000332">
    <property type="entry name" value="Cathepsin L1"/>
    <property type="match status" value="1"/>
</dbReference>
<evidence type="ECO:0000313" key="5">
    <source>
        <dbReference type="WBParaSite" id="sdigi.contig1281.g10309.t1"/>
    </source>
</evidence>
<evidence type="ECO:0000313" key="4">
    <source>
        <dbReference type="Proteomes" id="UP000887581"/>
    </source>
</evidence>
<dbReference type="InterPro" id="IPR039417">
    <property type="entry name" value="Peptidase_C1A_papain-like"/>
</dbReference>
<keyword evidence="4" id="KW-1185">Reference proteome</keyword>
<evidence type="ECO:0000256" key="1">
    <source>
        <dbReference type="ARBA" id="ARBA00008455"/>
    </source>
</evidence>
<dbReference type="GO" id="GO:0008234">
    <property type="term" value="F:cysteine-type peptidase activity"/>
    <property type="evidence" value="ECO:0007669"/>
    <property type="project" value="InterPro"/>
</dbReference>
<protein>
    <submittedName>
        <fullName evidence="5">Peptidase C1A papain C-terminal domain-containing protein</fullName>
    </submittedName>
</protein>
<dbReference type="InterPro" id="IPR000668">
    <property type="entry name" value="Peptidase_C1A_C"/>
</dbReference>
<dbReference type="Proteomes" id="UP000887581">
    <property type="component" value="Unplaced"/>
</dbReference>
<dbReference type="CDD" id="cd02248">
    <property type="entry name" value="Peptidase_C1A"/>
    <property type="match status" value="1"/>
</dbReference>
<keyword evidence="2" id="KW-1015">Disulfide bond</keyword>
<evidence type="ECO:0000259" key="3">
    <source>
        <dbReference type="SMART" id="SM00645"/>
    </source>
</evidence>
<dbReference type="PRINTS" id="PR00705">
    <property type="entry name" value="PAPAIN"/>
</dbReference>
<dbReference type="WBParaSite" id="sdigi.contig1281.g10309.t1">
    <property type="protein sequence ID" value="sdigi.contig1281.g10309.t1"/>
    <property type="gene ID" value="sdigi.contig1281.g10309"/>
</dbReference>
<reference evidence="5" key="1">
    <citation type="submission" date="2022-11" db="UniProtKB">
        <authorList>
            <consortium name="WormBaseParasite"/>
        </authorList>
    </citation>
    <scope>IDENTIFICATION</scope>
</reference>
<dbReference type="SUPFAM" id="SSF54001">
    <property type="entry name" value="Cysteine proteinases"/>
    <property type="match status" value="1"/>
</dbReference>
<dbReference type="InterPro" id="IPR013128">
    <property type="entry name" value="Peptidase_C1A"/>
</dbReference>
<dbReference type="SMART" id="SM00645">
    <property type="entry name" value="Pept_C1"/>
    <property type="match status" value="1"/>
</dbReference>
<proteinExistence type="inferred from homology"/>
<name>A0A915PLH6_9BILA</name>
<dbReference type="PANTHER" id="PTHR12411">
    <property type="entry name" value="CYSTEINE PROTEASE FAMILY C1-RELATED"/>
    <property type="match status" value="1"/>
</dbReference>
<dbReference type="GO" id="GO:0006508">
    <property type="term" value="P:proteolysis"/>
    <property type="evidence" value="ECO:0007669"/>
    <property type="project" value="InterPro"/>
</dbReference>